<accession>A0AA39Z4Y6</accession>
<dbReference type="SUPFAM" id="SSF53474">
    <property type="entry name" value="alpha/beta-Hydrolases"/>
    <property type="match status" value="1"/>
</dbReference>
<gene>
    <name evidence="4" type="ORF">QBC41DRAFT_359380</name>
</gene>
<dbReference type="InterPro" id="IPR050593">
    <property type="entry name" value="LovG"/>
</dbReference>
<feature type="domain" description="Serine hydrolase" evidence="3">
    <location>
        <begin position="2"/>
        <end position="237"/>
    </location>
</feature>
<dbReference type="PANTHER" id="PTHR48070:SF4">
    <property type="entry name" value="ESTERASE ALNB"/>
    <property type="match status" value="1"/>
</dbReference>
<keyword evidence="5" id="KW-1185">Reference proteome</keyword>
<organism evidence="4 5">
    <name type="scientific">Cercophora samala</name>
    <dbReference type="NCBI Taxonomy" id="330535"/>
    <lineage>
        <taxon>Eukaryota</taxon>
        <taxon>Fungi</taxon>
        <taxon>Dikarya</taxon>
        <taxon>Ascomycota</taxon>
        <taxon>Pezizomycotina</taxon>
        <taxon>Sordariomycetes</taxon>
        <taxon>Sordariomycetidae</taxon>
        <taxon>Sordariales</taxon>
        <taxon>Lasiosphaeriaceae</taxon>
        <taxon>Cercophora</taxon>
    </lineage>
</organism>
<dbReference type="PANTHER" id="PTHR48070">
    <property type="entry name" value="ESTERASE OVCA2"/>
    <property type="match status" value="1"/>
</dbReference>
<feature type="region of interest" description="Disordered" evidence="2">
    <location>
        <begin position="253"/>
        <end position="273"/>
    </location>
</feature>
<evidence type="ECO:0000259" key="3">
    <source>
        <dbReference type="Pfam" id="PF03959"/>
    </source>
</evidence>
<dbReference type="AlphaFoldDB" id="A0AA39Z4Y6"/>
<evidence type="ECO:0000313" key="4">
    <source>
        <dbReference type="EMBL" id="KAK0663495.1"/>
    </source>
</evidence>
<comment type="caution">
    <text evidence="4">The sequence shown here is derived from an EMBL/GenBank/DDBJ whole genome shotgun (WGS) entry which is preliminary data.</text>
</comment>
<name>A0AA39Z4Y6_9PEZI</name>
<dbReference type="GO" id="GO:0016787">
    <property type="term" value="F:hydrolase activity"/>
    <property type="evidence" value="ECO:0007669"/>
    <property type="project" value="UniProtKB-KW"/>
</dbReference>
<evidence type="ECO:0000256" key="1">
    <source>
        <dbReference type="ARBA" id="ARBA00022801"/>
    </source>
</evidence>
<evidence type="ECO:0000313" key="5">
    <source>
        <dbReference type="Proteomes" id="UP001174997"/>
    </source>
</evidence>
<sequence length="290" mass="32403">MKFLCLPGAYGSAKNFQVQLGPLAEELERRGLCTFTYSQGTHEVDPPQGWEDYFGARPLYRFLDTRQGDTFETLRRLRHVPHSMPAEDTMRMFQKAGHGEDWHQRVWREALDAVFKTLDEDPEIDGIIGYSEGAMVGASLIVEEAERAKRSGCQRRIKFAMFISGAPPLKFEGKDRIVAQLFDEAGIVIDIPTFHIFGCDDAFLSSAVALFNVCEPSNATMYDHGLGHIVPRDAENVGVLGGILQEIMPKVEEDNRRAATKEQQTEESGLGGMDKSDFATPGEFYTFLPA</sequence>
<protein>
    <submittedName>
        <fullName evidence="4">Serine hydrolase FSH</fullName>
    </submittedName>
</protein>
<dbReference type="InterPro" id="IPR029058">
    <property type="entry name" value="AB_hydrolase_fold"/>
</dbReference>
<dbReference type="Pfam" id="PF03959">
    <property type="entry name" value="FSH1"/>
    <property type="match status" value="1"/>
</dbReference>
<keyword evidence="1 4" id="KW-0378">Hydrolase</keyword>
<reference evidence="4" key="1">
    <citation type="submission" date="2023-06" db="EMBL/GenBank/DDBJ databases">
        <title>Genome-scale phylogeny and comparative genomics of the fungal order Sordariales.</title>
        <authorList>
            <consortium name="Lawrence Berkeley National Laboratory"/>
            <person name="Hensen N."/>
            <person name="Bonometti L."/>
            <person name="Westerberg I."/>
            <person name="Brannstrom I.O."/>
            <person name="Guillou S."/>
            <person name="Cros-Aarteil S."/>
            <person name="Calhoun S."/>
            <person name="Haridas S."/>
            <person name="Kuo A."/>
            <person name="Mondo S."/>
            <person name="Pangilinan J."/>
            <person name="Riley R."/>
            <person name="Labutti K."/>
            <person name="Andreopoulos B."/>
            <person name="Lipzen A."/>
            <person name="Chen C."/>
            <person name="Yanf M."/>
            <person name="Daum C."/>
            <person name="Ng V."/>
            <person name="Clum A."/>
            <person name="Steindorff A."/>
            <person name="Ohm R."/>
            <person name="Martin F."/>
            <person name="Silar P."/>
            <person name="Natvig D."/>
            <person name="Lalanne C."/>
            <person name="Gautier V."/>
            <person name="Ament-Velasquez S.L."/>
            <person name="Kruys A."/>
            <person name="Hutchinson M.I."/>
            <person name="Powell A.J."/>
            <person name="Barry K."/>
            <person name="Miller A.N."/>
            <person name="Grigoriev I.V."/>
            <person name="Debuchy R."/>
            <person name="Gladieux P."/>
            <person name="Thoren M.H."/>
            <person name="Johannesson H."/>
        </authorList>
    </citation>
    <scope>NUCLEOTIDE SEQUENCE</scope>
    <source>
        <strain evidence="4">CBS 307.81</strain>
    </source>
</reference>
<dbReference type="GO" id="GO:0005634">
    <property type="term" value="C:nucleus"/>
    <property type="evidence" value="ECO:0007669"/>
    <property type="project" value="TreeGrafter"/>
</dbReference>
<evidence type="ECO:0000256" key="2">
    <source>
        <dbReference type="SAM" id="MobiDB-lite"/>
    </source>
</evidence>
<dbReference type="Proteomes" id="UP001174997">
    <property type="component" value="Unassembled WGS sequence"/>
</dbReference>
<dbReference type="GO" id="GO:0019748">
    <property type="term" value="P:secondary metabolic process"/>
    <property type="evidence" value="ECO:0007669"/>
    <property type="project" value="TreeGrafter"/>
</dbReference>
<dbReference type="InterPro" id="IPR005645">
    <property type="entry name" value="FSH-like_dom"/>
</dbReference>
<dbReference type="EMBL" id="JAULSY010000128">
    <property type="protein sequence ID" value="KAK0663495.1"/>
    <property type="molecule type" value="Genomic_DNA"/>
</dbReference>
<dbReference type="Gene3D" id="3.40.50.1820">
    <property type="entry name" value="alpha/beta hydrolase"/>
    <property type="match status" value="1"/>
</dbReference>
<dbReference type="GO" id="GO:0005737">
    <property type="term" value="C:cytoplasm"/>
    <property type="evidence" value="ECO:0007669"/>
    <property type="project" value="TreeGrafter"/>
</dbReference>
<proteinExistence type="predicted"/>
<feature type="compositionally biased region" description="Basic and acidic residues" evidence="2">
    <location>
        <begin position="253"/>
        <end position="264"/>
    </location>
</feature>